<dbReference type="PROSITE" id="PS50088">
    <property type="entry name" value="ANK_REPEAT"/>
    <property type="match status" value="1"/>
</dbReference>
<dbReference type="PANTHER" id="PTHR24173">
    <property type="entry name" value="ANKYRIN REPEAT CONTAINING"/>
    <property type="match status" value="1"/>
</dbReference>
<dbReference type="InterPro" id="IPR036770">
    <property type="entry name" value="Ankyrin_rpt-contain_sf"/>
</dbReference>
<keyword evidence="1" id="KW-0677">Repeat</keyword>
<dbReference type="Proteomes" id="UP000054771">
    <property type="component" value="Unassembled WGS sequence"/>
</dbReference>
<dbReference type="OMA" id="THLECVK"/>
<proteinExistence type="predicted"/>
<dbReference type="PANTHER" id="PTHR24173:SF74">
    <property type="entry name" value="ANKYRIN REPEAT DOMAIN-CONTAINING PROTEIN 16"/>
    <property type="match status" value="1"/>
</dbReference>
<evidence type="ECO:0000256" key="3">
    <source>
        <dbReference type="PROSITE-ProRule" id="PRU00023"/>
    </source>
</evidence>
<dbReference type="Pfam" id="PF12796">
    <property type="entry name" value="Ank_2"/>
    <property type="match status" value="1"/>
</dbReference>
<protein>
    <submittedName>
        <fullName evidence="5">Uncharacterized protein</fullName>
    </submittedName>
</protein>
<evidence type="ECO:0000313" key="5">
    <source>
        <dbReference type="EMBL" id="CEL04254.1"/>
    </source>
</evidence>
<feature type="compositionally biased region" description="Low complexity" evidence="4">
    <location>
        <begin position="214"/>
        <end position="224"/>
    </location>
</feature>
<dbReference type="STRING" id="454130.A0A0U5G0R5"/>
<keyword evidence="2 3" id="KW-0040">ANK repeat</keyword>
<name>A0A0U5G0R5_ASPCI</name>
<dbReference type="SUPFAM" id="SSF48403">
    <property type="entry name" value="Ankyrin repeat"/>
    <property type="match status" value="1"/>
</dbReference>
<dbReference type="EMBL" id="CDMC01000004">
    <property type="protein sequence ID" value="CEL04254.1"/>
    <property type="molecule type" value="Genomic_DNA"/>
</dbReference>
<sequence length="232" mass="24046">MAPITLSADSIDDLIYSARAGDLEALQSDLSALSVQHSVPQSVIIASAIDTEPEEEGGTGSCLLHFPAANGNLEILTHLLSLLVQAPSSSSLSKEDVAAVINHRNHSGNTPLHWAALNTHLECVKVLVEAGADVSVKNEAGLDPVFLAERADWSAQDEQAEGQEEKEGDEEVEIEIGAQSEGEGEGAAATGPLTKGREVVEWLLAMDKSDETEGPSSGANAASGSGAGEEAK</sequence>
<reference evidence="6" key="1">
    <citation type="journal article" date="2016" name="Genome Announc.">
        <title>Draft genome sequences of fungus Aspergillus calidoustus.</title>
        <authorList>
            <person name="Horn F."/>
            <person name="Linde J."/>
            <person name="Mattern D.J."/>
            <person name="Walther G."/>
            <person name="Guthke R."/>
            <person name="Scherlach K."/>
            <person name="Martin K."/>
            <person name="Brakhage A.A."/>
            <person name="Petzke L."/>
            <person name="Valiante V."/>
        </authorList>
    </citation>
    <scope>NUCLEOTIDE SEQUENCE [LARGE SCALE GENOMIC DNA]</scope>
    <source>
        <strain evidence="6">SF006504</strain>
    </source>
</reference>
<keyword evidence="6" id="KW-1185">Reference proteome</keyword>
<dbReference type="Gene3D" id="1.25.40.20">
    <property type="entry name" value="Ankyrin repeat-containing domain"/>
    <property type="match status" value="1"/>
</dbReference>
<feature type="region of interest" description="Disordered" evidence="4">
    <location>
        <begin position="154"/>
        <end position="232"/>
    </location>
</feature>
<evidence type="ECO:0000256" key="1">
    <source>
        <dbReference type="ARBA" id="ARBA00022737"/>
    </source>
</evidence>
<accession>A0A0U5G0R5</accession>
<evidence type="ECO:0000256" key="2">
    <source>
        <dbReference type="ARBA" id="ARBA00023043"/>
    </source>
</evidence>
<dbReference type="PROSITE" id="PS50297">
    <property type="entry name" value="ANK_REP_REGION"/>
    <property type="match status" value="1"/>
</dbReference>
<dbReference type="OrthoDB" id="10057496at2759"/>
<feature type="repeat" description="ANK" evidence="3">
    <location>
        <begin position="107"/>
        <end position="139"/>
    </location>
</feature>
<dbReference type="SMART" id="SM00248">
    <property type="entry name" value="ANK"/>
    <property type="match status" value="1"/>
</dbReference>
<evidence type="ECO:0000256" key="4">
    <source>
        <dbReference type="SAM" id="MobiDB-lite"/>
    </source>
</evidence>
<dbReference type="AlphaFoldDB" id="A0A0U5G0R5"/>
<dbReference type="PRINTS" id="PR01415">
    <property type="entry name" value="ANKYRIN"/>
</dbReference>
<evidence type="ECO:0000313" key="6">
    <source>
        <dbReference type="Proteomes" id="UP000054771"/>
    </source>
</evidence>
<feature type="compositionally biased region" description="Low complexity" evidence="4">
    <location>
        <begin position="175"/>
        <end position="191"/>
    </location>
</feature>
<dbReference type="InterPro" id="IPR002110">
    <property type="entry name" value="Ankyrin_rpt"/>
</dbReference>
<gene>
    <name evidence="5" type="ORF">ASPCAL05385</name>
</gene>
<feature type="compositionally biased region" description="Acidic residues" evidence="4">
    <location>
        <begin position="158"/>
        <end position="174"/>
    </location>
</feature>
<organism evidence="5 6">
    <name type="scientific">Aspergillus calidoustus</name>
    <dbReference type="NCBI Taxonomy" id="454130"/>
    <lineage>
        <taxon>Eukaryota</taxon>
        <taxon>Fungi</taxon>
        <taxon>Dikarya</taxon>
        <taxon>Ascomycota</taxon>
        <taxon>Pezizomycotina</taxon>
        <taxon>Eurotiomycetes</taxon>
        <taxon>Eurotiomycetidae</taxon>
        <taxon>Eurotiales</taxon>
        <taxon>Aspergillaceae</taxon>
        <taxon>Aspergillus</taxon>
        <taxon>Aspergillus subgen. Nidulantes</taxon>
    </lineage>
</organism>